<dbReference type="SUPFAM" id="SSF54637">
    <property type="entry name" value="Thioesterase/thiol ester dehydrase-isomerase"/>
    <property type="match status" value="1"/>
</dbReference>
<dbReference type="InterPro" id="IPR027961">
    <property type="entry name" value="DUF4442"/>
</dbReference>
<dbReference type="EMBL" id="JAAJBT010000002">
    <property type="protein sequence ID" value="NHM01508.1"/>
    <property type="molecule type" value="Genomic_DNA"/>
</dbReference>
<proteinExistence type="predicted"/>
<organism evidence="1 2">
    <name type="scientific">Flavobacterium difficile</name>
    <dbReference type="NCBI Taxonomy" id="2709659"/>
    <lineage>
        <taxon>Bacteria</taxon>
        <taxon>Pseudomonadati</taxon>
        <taxon>Bacteroidota</taxon>
        <taxon>Flavobacteriia</taxon>
        <taxon>Flavobacteriales</taxon>
        <taxon>Flavobacteriaceae</taxon>
        <taxon>Flavobacterium</taxon>
    </lineage>
</organism>
<dbReference type="Gene3D" id="3.10.129.10">
    <property type="entry name" value="Hotdog Thioesterase"/>
    <property type="match status" value="1"/>
</dbReference>
<dbReference type="RefSeq" id="WP_166076565.1">
    <property type="nucleotide sequence ID" value="NZ_JAAJBT010000002.1"/>
</dbReference>
<comment type="caution">
    <text evidence="1">The sequence shown here is derived from an EMBL/GenBank/DDBJ whole genome shotgun (WGS) entry which is preliminary data.</text>
</comment>
<reference evidence="1 2" key="1">
    <citation type="submission" date="2020-02" db="EMBL/GenBank/DDBJ databases">
        <authorList>
            <person name="Chen W.-M."/>
        </authorList>
    </citation>
    <scope>NUCLEOTIDE SEQUENCE [LARGE SCALE GENOMIC DNA]</scope>
    <source>
        <strain evidence="1 2">KDG-16</strain>
    </source>
</reference>
<protein>
    <submittedName>
        <fullName evidence="1">DUF4442 domain-containing protein</fullName>
    </submittedName>
</protein>
<gene>
    <name evidence="1" type="ORF">G4D72_05210</name>
</gene>
<keyword evidence="2" id="KW-1185">Reference proteome</keyword>
<evidence type="ECO:0000313" key="1">
    <source>
        <dbReference type="EMBL" id="NHM01508.1"/>
    </source>
</evidence>
<name>A0ABX0I2T8_9FLAO</name>
<dbReference type="InterPro" id="IPR029069">
    <property type="entry name" value="HotDog_dom_sf"/>
</dbReference>
<sequence length="170" mass="20075">MYDKLFTFLNKYFKKATLFRVLFNISPMYKRSCGKIIFASEDLHVVKIKIPLSYKNRNYVGSIFGGSLFAATDPIYMIQLMQILGKDFVVWDKKTNIKFKRPAYEDAFATFEFSTTEMEEILKKVKEENEMDYTKILHITDKNGTIFAELDKTLYIATKAYYKQKRSLKR</sequence>
<dbReference type="Pfam" id="PF14539">
    <property type="entry name" value="DUF4442"/>
    <property type="match status" value="1"/>
</dbReference>
<evidence type="ECO:0000313" key="2">
    <source>
        <dbReference type="Proteomes" id="UP000800984"/>
    </source>
</evidence>
<accession>A0ABX0I2T8</accession>
<dbReference type="Proteomes" id="UP000800984">
    <property type="component" value="Unassembled WGS sequence"/>
</dbReference>